<dbReference type="EMBL" id="BNBD01000020">
    <property type="protein sequence ID" value="GHF71144.1"/>
    <property type="molecule type" value="Genomic_DNA"/>
</dbReference>
<dbReference type="AlphaFoldDB" id="A0A919B8D5"/>
<dbReference type="Proteomes" id="UP000638313">
    <property type="component" value="Unassembled WGS sequence"/>
</dbReference>
<dbReference type="RefSeq" id="WP_190132960.1">
    <property type="nucleotide sequence ID" value="NZ_BNBD01000020.1"/>
</dbReference>
<dbReference type="InterPro" id="IPR025851">
    <property type="entry name" value="SUKH-4"/>
</dbReference>
<gene>
    <name evidence="2" type="ORF">GCM10010218_60600</name>
</gene>
<comment type="caution">
    <text evidence="2">The sequence shown here is derived from an EMBL/GenBank/DDBJ whole genome shotgun (WGS) entry which is preliminary data.</text>
</comment>
<organism evidence="2 3">
    <name type="scientific">Streptomyces mashuensis</name>
    <dbReference type="NCBI Taxonomy" id="33904"/>
    <lineage>
        <taxon>Bacteria</taxon>
        <taxon>Bacillati</taxon>
        <taxon>Actinomycetota</taxon>
        <taxon>Actinomycetes</taxon>
        <taxon>Kitasatosporales</taxon>
        <taxon>Streptomycetaceae</taxon>
        <taxon>Streptomyces</taxon>
    </lineage>
</organism>
<name>A0A919B8D5_9ACTN</name>
<sequence length="395" mass="43379">MNATDIQQGGRATGESAVCRPAPRALPKGLTHEASRRFLVTEGLPGRAADLDLRVVGEDRELEVFDDEGRLFVIGETDYCDSNVVLDGVTGEVHLARWDVGDLSRDLLASDLTAFTGLIREVEALAPAPVDEGADDDRRGPGTVAEVVEAAGRRMRTIDPRLFAAGAAVAHWPTAVMVRSLRWGARPGGPGEPAYVLGPDLVEDLARLTGEGAVRRFRPEELPAGLTHAPTRRLLTEAGLPLDGQAFVAHTGPLRTMGEAYPQYFEDPSDDRAYQRDFFAVGWWPHDLEIALDGTTGRLELPDWYDDGEPDAYLNRDLSALLYALWTHGRMRAEWYRYEYDGDGDLGAWEAFDPRALLHHHVDALVQAVDPEAFATPGRSWRLLAEDDYTGGLLS</sequence>
<feature type="region of interest" description="Disordered" evidence="1">
    <location>
        <begin position="1"/>
        <end position="25"/>
    </location>
</feature>
<dbReference type="Pfam" id="PF14435">
    <property type="entry name" value="SUKH-4"/>
    <property type="match status" value="2"/>
</dbReference>
<reference evidence="2" key="2">
    <citation type="submission" date="2020-09" db="EMBL/GenBank/DDBJ databases">
        <authorList>
            <person name="Sun Q."/>
            <person name="Ohkuma M."/>
        </authorList>
    </citation>
    <scope>NUCLEOTIDE SEQUENCE</scope>
    <source>
        <strain evidence="2">JCM 4059</strain>
    </source>
</reference>
<proteinExistence type="predicted"/>
<reference evidence="2" key="1">
    <citation type="journal article" date="2014" name="Int. J. Syst. Evol. Microbiol.">
        <title>Complete genome sequence of Corynebacterium casei LMG S-19264T (=DSM 44701T), isolated from a smear-ripened cheese.</title>
        <authorList>
            <consortium name="US DOE Joint Genome Institute (JGI-PGF)"/>
            <person name="Walter F."/>
            <person name="Albersmeier A."/>
            <person name="Kalinowski J."/>
            <person name="Ruckert C."/>
        </authorList>
    </citation>
    <scope>NUCLEOTIDE SEQUENCE</scope>
    <source>
        <strain evidence="2">JCM 4059</strain>
    </source>
</reference>
<evidence type="ECO:0008006" key="4">
    <source>
        <dbReference type="Google" id="ProtNLM"/>
    </source>
</evidence>
<protein>
    <recommendedName>
        <fullName evidence="4">SUKH-4 immunity protein of toxin-antitoxin system</fullName>
    </recommendedName>
</protein>
<keyword evidence="3" id="KW-1185">Reference proteome</keyword>
<evidence type="ECO:0000256" key="1">
    <source>
        <dbReference type="SAM" id="MobiDB-lite"/>
    </source>
</evidence>
<accession>A0A919B8D5</accession>
<evidence type="ECO:0000313" key="2">
    <source>
        <dbReference type="EMBL" id="GHF71144.1"/>
    </source>
</evidence>
<evidence type="ECO:0000313" key="3">
    <source>
        <dbReference type="Proteomes" id="UP000638313"/>
    </source>
</evidence>